<dbReference type="OrthoDB" id="6124445at2759"/>
<dbReference type="AlphaFoldDB" id="A0A210QG08"/>
<dbReference type="InterPro" id="IPR004094">
    <property type="entry name" value="Antistasin-like"/>
</dbReference>
<dbReference type="EMBL" id="NEDP02003828">
    <property type="protein sequence ID" value="OWF47668.1"/>
    <property type="molecule type" value="Genomic_DNA"/>
</dbReference>
<sequence>MRETVAFLFAILQVTKGFFMDGFQGGHFGPGPGGFHSDSSGCVSLHHYCPISPILCPNGFAKDTHGCQLCHCAESSTGTDPAQQTIHHHIQNACIPSQASCTLSCDVYVKGGIGCEFCMCDHAHQTNSPTTMAATTTTAPASTTMKRPTTELQTSTEKATTASHHCALAIQICTAQCGGKYLVDPHDCTYCVCKAQIG</sequence>
<keyword evidence="7" id="KW-1185">Reference proteome</keyword>
<dbReference type="Proteomes" id="UP000242188">
    <property type="component" value="Unassembled WGS sequence"/>
</dbReference>
<evidence type="ECO:0000259" key="5">
    <source>
        <dbReference type="PROSITE" id="PS51252"/>
    </source>
</evidence>
<evidence type="ECO:0000313" key="6">
    <source>
        <dbReference type="EMBL" id="OWF47668.1"/>
    </source>
</evidence>
<evidence type="ECO:0000256" key="1">
    <source>
        <dbReference type="ARBA" id="ARBA00022690"/>
    </source>
</evidence>
<feature type="chain" id="PRO_5012735938" description="Antistasin-like domain-containing protein" evidence="4">
    <location>
        <begin position="18"/>
        <end position="198"/>
    </location>
</feature>
<evidence type="ECO:0000256" key="4">
    <source>
        <dbReference type="SAM" id="SignalP"/>
    </source>
</evidence>
<comment type="caution">
    <text evidence="6">The sequence shown here is derived from an EMBL/GenBank/DDBJ whole genome shotgun (WGS) entry which is preliminary data.</text>
</comment>
<keyword evidence="1" id="KW-0646">Protease inhibitor</keyword>
<organism evidence="6 7">
    <name type="scientific">Mizuhopecten yessoensis</name>
    <name type="common">Japanese scallop</name>
    <name type="synonym">Patinopecten yessoensis</name>
    <dbReference type="NCBI Taxonomy" id="6573"/>
    <lineage>
        <taxon>Eukaryota</taxon>
        <taxon>Metazoa</taxon>
        <taxon>Spiralia</taxon>
        <taxon>Lophotrochozoa</taxon>
        <taxon>Mollusca</taxon>
        <taxon>Bivalvia</taxon>
        <taxon>Autobranchia</taxon>
        <taxon>Pteriomorphia</taxon>
        <taxon>Pectinida</taxon>
        <taxon>Pectinoidea</taxon>
        <taxon>Pectinidae</taxon>
        <taxon>Mizuhopecten</taxon>
    </lineage>
</organism>
<protein>
    <recommendedName>
        <fullName evidence="5">Antistasin-like domain-containing protein</fullName>
    </recommendedName>
</protein>
<evidence type="ECO:0000256" key="2">
    <source>
        <dbReference type="ARBA" id="ARBA00022900"/>
    </source>
</evidence>
<feature type="signal peptide" evidence="4">
    <location>
        <begin position="1"/>
        <end position="17"/>
    </location>
</feature>
<dbReference type="Pfam" id="PF02822">
    <property type="entry name" value="Antistasin"/>
    <property type="match status" value="1"/>
</dbReference>
<feature type="compositionally biased region" description="Low complexity" evidence="3">
    <location>
        <begin position="131"/>
        <end position="145"/>
    </location>
</feature>
<dbReference type="Gene3D" id="2.10.22.10">
    <property type="entry name" value="Antistasin, domain 1"/>
    <property type="match status" value="1"/>
</dbReference>
<feature type="region of interest" description="Disordered" evidence="3">
    <location>
        <begin position="131"/>
        <end position="154"/>
    </location>
</feature>
<keyword evidence="4" id="KW-0732">Signal</keyword>
<dbReference type="SUPFAM" id="SSF57262">
    <property type="entry name" value="Leech antihemostatic proteins"/>
    <property type="match status" value="1"/>
</dbReference>
<reference evidence="6 7" key="1">
    <citation type="journal article" date="2017" name="Nat. Ecol. Evol.">
        <title>Scallop genome provides insights into evolution of bilaterian karyotype and development.</title>
        <authorList>
            <person name="Wang S."/>
            <person name="Zhang J."/>
            <person name="Jiao W."/>
            <person name="Li J."/>
            <person name="Xun X."/>
            <person name="Sun Y."/>
            <person name="Guo X."/>
            <person name="Huan P."/>
            <person name="Dong B."/>
            <person name="Zhang L."/>
            <person name="Hu X."/>
            <person name="Sun X."/>
            <person name="Wang J."/>
            <person name="Zhao C."/>
            <person name="Wang Y."/>
            <person name="Wang D."/>
            <person name="Huang X."/>
            <person name="Wang R."/>
            <person name="Lv J."/>
            <person name="Li Y."/>
            <person name="Zhang Z."/>
            <person name="Liu B."/>
            <person name="Lu W."/>
            <person name="Hui Y."/>
            <person name="Liang J."/>
            <person name="Zhou Z."/>
            <person name="Hou R."/>
            <person name="Li X."/>
            <person name="Liu Y."/>
            <person name="Li H."/>
            <person name="Ning X."/>
            <person name="Lin Y."/>
            <person name="Zhao L."/>
            <person name="Xing Q."/>
            <person name="Dou J."/>
            <person name="Li Y."/>
            <person name="Mao J."/>
            <person name="Guo H."/>
            <person name="Dou H."/>
            <person name="Li T."/>
            <person name="Mu C."/>
            <person name="Jiang W."/>
            <person name="Fu Q."/>
            <person name="Fu X."/>
            <person name="Miao Y."/>
            <person name="Liu J."/>
            <person name="Yu Q."/>
            <person name="Li R."/>
            <person name="Liao H."/>
            <person name="Li X."/>
            <person name="Kong Y."/>
            <person name="Jiang Z."/>
            <person name="Chourrout D."/>
            <person name="Li R."/>
            <person name="Bao Z."/>
        </authorList>
    </citation>
    <scope>NUCLEOTIDE SEQUENCE [LARGE SCALE GENOMIC DNA]</scope>
    <source>
        <strain evidence="6 7">PY_sf001</strain>
    </source>
</reference>
<dbReference type="InterPro" id="IPR011061">
    <property type="entry name" value="Hirudin/antistatin"/>
</dbReference>
<keyword evidence="2" id="KW-0722">Serine protease inhibitor</keyword>
<evidence type="ECO:0000256" key="3">
    <source>
        <dbReference type="SAM" id="MobiDB-lite"/>
    </source>
</evidence>
<gene>
    <name evidence="6" type="ORF">KP79_PYT22680</name>
</gene>
<dbReference type="PROSITE" id="PS51252">
    <property type="entry name" value="ANTISTASIN"/>
    <property type="match status" value="1"/>
</dbReference>
<dbReference type="GO" id="GO:0004867">
    <property type="term" value="F:serine-type endopeptidase inhibitor activity"/>
    <property type="evidence" value="ECO:0007669"/>
    <property type="project" value="UniProtKB-KW"/>
</dbReference>
<accession>A0A210QG08</accession>
<evidence type="ECO:0000313" key="7">
    <source>
        <dbReference type="Proteomes" id="UP000242188"/>
    </source>
</evidence>
<name>A0A210QG08_MIZYE</name>
<feature type="domain" description="Antistasin-like" evidence="5">
    <location>
        <begin position="42"/>
        <end position="72"/>
    </location>
</feature>
<proteinExistence type="predicted"/>